<dbReference type="SUPFAM" id="SSF159234">
    <property type="entry name" value="FomD-like"/>
    <property type="match status" value="1"/>
</dbReference>
<dbReference type="Proteomes" id="UP001501475">
    <property type="component" value="Unassembled WGS sequence"/>
</dbReference>
<sequence>MPTFAVGDPVECRYRKFDGRRHHGATVRYLGEDEHGVWMGEHAGNAWSGGPRAFVTDAADVLVVPKNRAFVAMFYRPHPARDLSIYADITTVPEWSQAGWSAVDLDLDVCRRITGEVFVDDEDEFAEHRLLYGYPDEIVALAEEECSRVAAEMRCEKRVFAPNVAEFWLRTLEALRS</sequence>
<comment type="caution">
    <text evidence="2">The sequence shown here is derived from an EMBL/GenBank/DDBJ whole genome shotgun (WGS) entry which is preliminary data.</text>
</comment>
<accession>A0ABN2KY73</accession>
<protein>
    <recommendedName>
        <fullName evidence="1">DUF402 domain-containing protein</fullName>
    </recommendedName>
</protein>
<evidence type="ECO:0000313" key="2">
    <source>
        <dbReference type="EMBL" id="GAA1766977.1"/>
    </source>
</evidence>
<reference evidence="3" key="1">
    <citation type="journal article" date="2019" name="Int. J. Syst. Evol. Microbiol.">
        <title>The Global Catalogue of Microorganisms (GCM) 10K type strain sequencing project: providing services to taxonomists for standard genome sequencing and annotation.</title>
        <authorList>
            <consortium name="The Broad Institute Genomics Platform"/>
            <consortium name="The Broad Institute Genome Sequencing Center for Infectious Disease"/>
            <person name="Wu L."/>
            <person name="Ma J."/>
        </authorList>
    </citation>
    <scope>NUCLEOTIDE SEQUENCE [LARGE SCALE GENOMIC DNA]</scope>
    <source>
        <strain evidence="3">JCM 15591</strain>
    </source>
</reference>
<feature type="domain" description="DUF402" evidence="1">
    <location>
        <begin position="19"/>
        <end position="152"/>
    </location>
</feature>
<dbReference type="InterPro" id="IPR007295">
    <property type="entry name" value="DUF402"/>
</dbReference>
<proteinExistence type="predicted"/>
<evidence type="ECO:0000259" key="1">
    <source>
        <dbReference type="Pfam" id="PF04167"/>
    </source>
</evidence>
<organism evidence="2 3">
    <name type="scientific">Nostocoides vanveenii</name>
    <dbReference type="NCBI Taxonomy" id="330835"/>
    <lineage>
        <taxon>Bacteria</taxon>
        <taxon>Bacillati</taxon>
        <taxon>Actinomycetota</taxon>
        <taxon>Actinomycetes</taxon>
        <taxon>Micrococcales</taxon>
        <taxon>Intrasporangiaceae</taxon>
        <taxon>Nostocoides</taxon>
    </lineage>
</organism>
<name>A0ABN2KY73_9MICO</name>
<keyword evidence="3" id="KW-1185">Reference proteome</keyword>
<gene>
    <name evidence="2" type="ORF">GCM10009810_27180</name>
</gene>
<dbReference type="InterPro" id="IPR035930">
    <property type="entry name" value="FomD-like_sf"/>
</dbReference>
<evidence type="ECO:0000313" key="3">
    <source>
        <dbReference type="Proteomes" id="UP001501475"/>
    </source>
</evidence>
<dbReference type="EMBL" id="BAAAPN010000057">
    <property type="protein sequence ID" value="GAA1766977.1"/>
    <property type="molecule type" value="Genomic_DNA"/>
</dbReference>
<dbReference type="Pfam" id="PF04167">
    <property type="entry name" value="DUF402"/>
    <property type="match status" value="1"/>
</dbReference>
<dbReference type="Gene3D" id="2.40.380.10">
    <property type="entry name" value="FomD-like"/>
    <property type="match status" value="1"/>
</dbReference>
<dbReference type="RefSeq" id="WP_344067325.1">
    <property type="nucleotide sequence ID" value="NZ_BAAAPN010000057.1"/>
</dbReference>